<evidence type="ECO:0000313" key="2">
    <source>
        <dbReference type="Proteomes" id="UP001155241"/>
    </source>
</evidence>
<comment type="caution">
    <text evidence="1">The sequence shown here is derived from an EMBL/GenBank/DDBJ whole genome shotgun (WGS) entry which is preliminary data.</text>
</comment>
<dbReference type="InterPro" id="IPR051923">
    <property type="entry name" value="Glycosyl_Hydrolase_39"/>
</dbReference>
<evidence type="ECO:0000313" key="1">
    <source>
        <dbReference type="EMBL" id="MCO6045046.1"/>
    </source>
</evidence>
<keyword evidence="2" id="KW-1185">Reference proteome</keyword>
<dbReference type="EMBL" id="JAMXLR010000051">
    <property type="protein sequence ID" value="MCO6045046.1"/>
    <property type="molecule type" value="Genomic_DNA"/>
</dbReference>
<dbReference type="PANTHER" id="PTHR12631:SF10">
    <property type="entry name" value="BETA-XYLOSIDASE-LIKE PROTEIN-RELATED"/>
    <property type="match status" value="1"/>
</dbReference>
<dbReference type="Proteomes" id="UP001155241">
    <property type="component" value="Unassembled WGS sequence"/>
</dbReference>
<dbReference type="InterPro" id="IPR017853">
    <property type="entry name" value="GH"/>
</dbReference>
<protein>
    <recommendedName>
        <fullName evidence="3">Glycoside hydrolase family 5 domain-containing protein</fullName>
    </recommendedName>
</protein>
<organism evidence="1 2">
    <name type="scientific">Aeoliella straminimaris</name>
    <dbReference type="NCBI Taxonomy" id="2954799"/>
    <lineage>
        <taxon>Bacteria</taxon>
        <taxon>Pseudomonadati</taxon>
        <taxon>Planctomycetota</taxon>
        <taxon>Planctomycetia</taxon>
        <taxon>Pirellulales</taxon>
        <taxon>Lacipirellulaceae</taxon>
        <taxon>Aeoliella</taxon>
    </lineage>
</organism>
<name>A0A9X2FHL1_9BACT</name>
<sequence length="454" mass="51823">MKRLLMLAIGVSCVTAGVSLGEPAERPPLKEFIGINGHFQFKPELYSETCRLARNYHNMDWDVQKPGDPITVPNCVNKVNWDAHVYGKWASHGFEVDLCAQFGKFGEANSEYTKLWRGQDSWAYQYGHELARYFGPSGQHRLVTSIEIGNEPGSDFDDALYQKLFIQMAKGIRDADRQIKIVTATAQSGAADKYSKSLEDTFSSPKIKPLYDVINLHVYAIKPKKEGQSPWDRSYPENPALSYLKVVDQAIAFRDRHAPDKEVWITEFGYDACTAEAMTKREGWAKKLNWQGVSDKQQAQYLVRSILCFAERDVDRAYLYYFNDSDQASVHAASGLTRHFQPKPSFWAIKHLYQTLGDYHFTKVSTKSEGELYVYEFTHHDDPTRGCWVVWSPTGEERELEITLQELPGTLLRCERMALSEGGPEKVDYHSTSDGKLKLTLSESPTYLMYKKVK</sequence>
<dbReference type="SUPFAM" id="SSF51445">
    <property type="entry name" value="(Trans)glycosidases"/>
    <property type="match status" value="1"/>
</dbReference>
<dbReference type="GO" id="GO:0004553">
    <property type="term" value="F:hydrolase activity, hydrolyzing O-glycosyl compounds"/>
    <property type="evidence" value="ECO:0007669"/>
    <property type="project" value="TreeGrafter"/>
</dbReference>
<gene>
    <name evidence="1" type="ORF">NG895_14140</name>
</gene>
<proteinExistence type="predicted"/>
<reference evidence="1" key="1">
    <citation type="submission" date="2022-06" db="EMBL/GenBank/DDBJ databases">
        <title>Aeoliella straminimaris, a novel planctomycete from sediments.</title>
        <authorList>
            <person name="Vitorino I.R."/>
            <person name="Lage O.M."/>
        </authorList>
    </citation>
    <scope>NUCLEOTIDE SEQUENCE</scope>
    <source>
        <strain evidence="1">ICT_H6.2</strain>
    </source>
</reference>
<dbReference type="Gene3D" id="3.20.20.80">
    <property type="entry name" value="Glycosidases"/>
    <property type="match status" value="1"/>
</dbReference>
<evidence type="ECO:0008006" key="3">
    <source>
        <dbReference type="Google" id="ProtNLM"/>
    </source>
</evidence>
<dbReference type="AlphaFoldDB" id="A0A9X2FHL1"/>
<dbReference type="RefSeq" id="WP_252853159.1">
    <property type="nucleotide sequence ID" value="NZ_JAMXLR010000051.1"/>
</dbReference>
<dbReference type="PANTHER" id="PTHR12631">
    <property type="entry name" value="ALPHA-L-IDURONIDASE"/>
    <property type="match status" value="1"/>
</dbReference>
<accession>A0A9X2FHL1</accession>